<protein>
    <submittedName>
        <fullName evidence="2">Uncharacterized protein</fullName>
    </submittedName>
</protein>
<feature type="region of interest" description="Disordered" evidence="1">
    <location>
        <begin position="170"/>
        <end position="189"/>
    </location>
</feature>
<evidence type="ECO:0000256" key="1">
    <source>
        <dbReference type="SAM" id="MobiDB-lite"/>
    </source>
</evidence>
<reference evidence="2" key="1">
    <citation type="submission" date="2022-07" db="EMBL/GenBank/DDBJ databases">
        <title>Fungi with potential for degradation of polypropylene.</title>
        <authorList>
            <person name="Gostincar C."/>
        </authorList>
    </citation>
    <scope>NUCLEOTIDE SEQUENCE</scope>
    <source>
        <strain evidence="2">EXF-13287</strain>
    </source>
</reference>
<accession>A0AA38R6J0</accession>
<evidence type="ECO:0000313" key="3">
    <source>
        <dbReference type="Proteomes" id="UP001174691"/>
    </source>
</evidence>
<feature type="region of interest" description="Disordered" evidence="1">
    <location>
        <begin position="120"/>
        <end position="151"/>
    </location>
</feature>
<proteinExistence type="predicted"/>
<dbReference type="EMBL" id="JANBVN010000140">
    <property type="protein sequence ID" value="KAJ9138748.1"/>
    <property type="molecule type" value="Genomic_DNA"/>
</dbReference>
<feature type="region of interest" description="Disordered" evidence="1">
    <location>
        <begin position="196"/>
        <end position="254"/>
    </location>
</feature>
<keyword evidence="3" id="KW-1185">Reference proteome</keyword>
<feature type="compositionally biased region" description="Polar residues" evidence="1">
    <location>
        <begin position="297"/>
        <end position="306"/>
    </location>
</feature>
<evidence type="ECO:0000313" key="2">
    <source>
        <dbReference type="EMBL" id="KAJ9138748.1"/>
    </source>
</evidence>
<feature type="region of interest" description="Disordered" evidence="1">
    <location>
        <begin position="385"/>
        <end position="477"/>
    </location>
</feature>
<gene>
    <name evidence="2" type="ORF">NKR19_g7716</name>
</gene>
<feature type="region of interest" description="Disordered" evidence="1">
    <location>
        <begin position="297"/>
        <end position="335"/>
    </location>
</feature>
<organism evidence="2 3">
    <name type="scientific">Coniochaeta hoffmannii</name>
    <dbReference type="NCBI Taxonomy" id="91930"/>
    <lineage>
        <taxon>Eukaryota</taxon>
        <taxon>Fungi</taxon>
        <taxon>Dikarya</taxon>
        <taxon>Ascomycota</taxon>
        <taxon>Pezizomycotina</taxon>
        <taxon>Sordariomycetes</taxon>
        <taxon>Sordariomycetidae</taxon>
        <taxon>Coniochaetales</taxon>
        <taxon>Coniochaetaceae</taxon>
        <taxon>Coniochaeta</taxon>
    </lineage>
</organism>
<dbReference type="AlphaFoldDB" id="A0AA38R6J0"/>
<feature type="compositionally biased region" description="Polar residues" evidence="1">
    <location>
        <begin position="599"/>
        <end position="608"/>
    </location>
</feature>
<feature type="compositionally biased region" description="Polar residues" evidence="1">
    <location>
        <begin position="313"/>
        <end position="330"/>
    </location>
</feature>
<name>A0AA38R6J0_9PEZI</name>
<feature type="region of interest" description="Disordered" evidence="1">
    <location>
        <begin position="586"/>
        <end position="634"/>
    </location>
</feature>
<feature type="compositionally biased region" description="Low complexity" evidence="1">
    <location>
        <begin position="586"/>
        <end position="598"/>
    </location>
</feature>
<feature type="region of interest" description="Disordered" evidence="1">
    <location>
        <begin position="519"/>
        <end position="565"/>
    </location>
</feature>
<comment type="caution">
    <text evidence="2">The sequence shown here is derived from an EMBL/GenBank/DDBJ whole genome shotgun (WGS) entry which is preliminary data.</text>
</comment>
<feature type="compositionally biased region" description="Acidic residues" evidence="1">
    <location>
        <begin position="399"/>
        <end position="429"/>
    </location>
</feature>
<feature type="compositionally biased region" description="Basic and acidic residues" evidence="1">
    <location>
        <begin position="385"/>
        <end position="398"/>
    </location>
</feature>
<dbReference type="Proteomes" id="UP001174691">
    <property type="component" value="Unassembled WGS sequence"/>
</dbReference>
<sequence>MEGTLLVPPERGTIIGRAVWKPRFVVVASGQKEPQGNLSFAQTVTASRMQAASRASNSRVQPKGSADAVYLSIYKTKGDWEPIQQHALSSVTDCQIQEVAHRKQGPVLPTLIINISPDPATDKLRKRRSSRTAGLTSTKETHPTTLWFRPGDNKHSLQDWARFIQPLIQPNMPDRPPMSPVTPASPSFINPFASRRDVSDTHQRPASGHANHWGPLYHKGSVHTHSSRERPLTFSETPSLRSKRSDVSSSHASSMVPAHMGYHNYTTAQQGHATDLPSPAATIGEYQGEFIEGWTSAQGRSSTLSSPVRGRDSISSQGPQSIAVTMDSSSPPAPRETILDRAFQLRCIPGSEREVPGEEKLSSLARFDALMREADEKRRLREAEEARLRAESEPKSVWDLDDDSDSDEEEDDDDDDDDDDDNDDSDDVVGELNDSEHGYPIPSTAQRALNYIANRHDSPPQQRSRAHTGSRPLNYNAETLAALSSGSSLLRPQTSYARNRPGMAQRTHSQPQLAAIIPSSNSSDAPAQPAGVRGSDDGTLTVRGSPLHRSQTEKRMSTSSAKRGSFTEFTKRLSSTSSLLLVQTNASSASGASSRGSSDTAGEGSQQHGLRGPRGLRSPTPRTERDSTDKACNWRGSVGVFGEGGFM</sequence>